<dbReference type="GO" id="GO:0020037">
    <property type="term" value="F:heme binding"/>
    <property type="evidence" value="ECO:0007669"/>
    <property type="project" value="InterPro"/>
</dbReference>
<dbReference type="InterPro" id="IPR036396">
    <property type="entry name" value="Cyt_P450_sf"/>
</dbReference>
<comment type="cofactor">
    <cofactor evidence="1 4">
        <name>heme</name>
        <dbReference type="ChEBI" id="CHEBI:30413"/>
    </cofactor>
</comment>
<dbReference type="PANTHER" id="PTHR24305">
    <property type="entry name" value="CYTOCHROME P450"/>
    <property type="match status" value="1"/>
</dbReference>
<reference evidence="7" key="1">
    <citation type="journal article" date="2020" name="Stud. Mycol.">
        <title>101 Dothideomycetes genomes: a test case for predicting lifestyles and emergence of pathogens.</title>
        <authorList>
            <person name="Haridas S."/>
            <person name="Albert R."/>
            <person name="Binder M."/>
            <person name="Bloem J."/>
            <person name="Labutti K."/>
            <person name="Salamov A."/>
            <person name="Andreopoulos B."/>
            <person name="Baker S."/>
            <person name="Barry K."/>
            <person name="Bills G."/>
            <person name="Bluhm B."/>
            <person name="Cannon C."/>
            <person name="Castanera R."/>
            <person name="Culley D."/>
            <person name="Daum C."/>
            <person name="Ezra D."/>
            <person name="Gonzalez J."/>
            <person name="Henrissat B."/>
            <person name="Kuo A."/>
            <person name="Liang C."/>
            <person name="Lipzen A."/>
            <person name="Lutzoni F."/>
            <person name="Magnuson J."/>
            <person name="Mondo S."/>
            <person name="Nolan M."/>
            <person name="Ohm R."/>
            <person name="Pangilinan J."/>
            <person name="Park H.-J."/>
            <person name="Ramirez L."/>
            <person name="Alfaro M."/>
            <person name="Sun H."/>
            <person name="Tritt A."/>
            <person name="Yoshinaga Y."/>
            <person name="Zwiers L.-H."/>
            <person name="Turgeon B."/>
            <person name="Goodwin S."/>
            <person name="Spatafora J."/>
            <person name="Crous P."/>
            <person name="Grigoriev I."/>
        </authorList>
    </citation>
    <scope>NUCLEOTIDE SEQUENCE</scope>
    <source>
        <strain evidence="7">CBS 627.86</strain>
    </source>
</reference>
<name>A0A6A5YGS5_9PLEO</name>
<dbReference type="GO" id="GO:0004497">
    <property type="term" value="F:monooxygenase activity"/>
    <property type="evidence" value="ECO:0007669"/>
    <property type="project" value="UniProtKB-KW"/>
</dbReference>
<dbReference type="GO" id="GO:0016705">
    <property type="term" value="F:oxidoreductase activity, acting on paired donors, with incorporation or reduction of molecular oxygen"/>
    <property type="evidence" value="ECO:0007669"/>
    <property type="project" value="InterPro"/>
</dbReference>
<dbReference type="AlphaFoldDB" id="A0A6A5YGS5"/>
<gene>
    <name evidence="7" type="ORF">BDV96DRAFT_591539</name>
</gene>
<evidence type="ECO:0000313" key="7">
    <source>
        <dbReference type="EMBL" id="KAF2106163.1"/>
    </source>
</evidence>
<comment type="similarity">
    <text evidence="5">Belongs to the cytochrome P450 family.</text>
</comment>
<keyword evidence="2 4" id="KW-0479">Metal-binding</keyword>
<protein>
    <submittedName>
        <fullName evidence="7">Putative P450 monooxygenase</fullName>
    </submittedName>
</protein>
<dbReference type="Proteomes" id="UP000799770">
    <property type="component" value="Unassembled WGS sequence"/>
</dbReference>
<keyword evidence="4 5" id="KW-0349">Heme</keyword>
<evidence type="ECO:0000313" key="8">
    <source>
        <dbReference type="Proteomes" id="UP000799770"/>
    </source>
</evidence>
<feature type="chain" id="PRO_5025495340" evidence="6">
    <location>
        <begin position="25"/>
        <end position="527"/>
    </location>
</feature>
<keyword evidence="6" id="KW-0732">Signal</keyword>
<dbReference type="EMBL" id="ML977366">
    <property type="protein sequence ID" value="KAF2106163.1"/>
    <property type="molecule type" value="Genomic_DNA"/>
</dbReference>
<evidence type="ECO:0000256" key="6">
    <source>
        <dbReference type="SAM" id="SignalP"/>
    </source>
</evidence>
<evidence type="ECO:0000256" key="1">
    <source>
        <dbReference type="ARBA" id="ARBA00001971"/>
    </source>
</evidence>
<keyword evidence="3 4" id="KW-0408">Iron</keyword>
<dbReference type="InterPro" id="IPR017972">
    <property type="entry name" value="Cyt_P450_CS"/>
</dbReference>
<dbReference type="InterPro" id="IPR050121">
    <property type="entry name" value="Cytochrome_P450_monoxygenase"/>
</dbReference>
<dbReference type="OrthoDB" id="1470350at2759"/>
<evidence type="ECO:0000256" key="2">
    <source>
        <dbReference type="ARBA" id="ARBA00022723"/>
    </source>
</evidence>
<dbReference type="GO" id="GO:0005506">
    <property type="term" value="F:iron ion binding"/>
    <property type="evidence" value="ECO:0007669"/>
    <property type="project" value="InterPro"/>
</dbReference>
<organism evidence="7 8">
    <name type="scientific">Lophiotrema nucula</name>
    <dbReference type="NCBI Taxonomy" id="690887"/>
    <lineage>
        <taxon>Eukaryota</taxon>
        <taxon>Fungi</taxon>
        <taxon>Dikarya</taxon>
        <taxon>Ascomycota</taxon>
        <taxon>Pezizomycotina</taxon>
        <taxon>Dothideomycetes</taxon>
        <taxon>Pleosporomycetidae</taxon>
        <taxon>Pleosporales</taxon>
        <taxon>Lophiotremataceae</taxon>
        <taxon>Lophiotrema</taxon>
    </lineage>
</organism>
<evidence type="ECO:0000256" key="4">
    <source>
        <dbReference type="PIRSR" id="PIRSR602401-1"/>
    </source>
</evidence>
<proteinExistence type="inferred from homology"/>
<keyword evidence="5 7" id="KW-0503">Monooxygenase</keyword>
<keyword evidence="5" id="KW-0560">Oxidoreductase</keyword>
<evidence type="ECO:0000256" key="3">
    <source>
        <dbReference type="ARBA" id="ARBA00023004"/>
    </source>
</evidence>
<dbReference type="Pfam" id="PF00067">
    <property type="entry name" value="p450"/>
    <property type="match status" value="1"/>
</dbReference>
<feature type="binding site" description="axial binding residue" evidence="4">
    <location>
        <position position="463"/>
    </location>
    <ligand>
        <name>heme</name>
        <dbReference type="ChEBI" id="CHEBI:30413"/>
    </ligand>
    <ligandPart>
        <name>Fe</name>
        <dbReference type="ChEBI" id="CHEBI:18248"/>
    </ligandPart>
</feature>
<accession>A0A6A5YGS5</accession>
<keyword evidence="8" id="KW-1185">Reference proteome</keyword>
<dbReference type="SUPFAM" id="SSF48264">
    <property type="entry name" value="Cytochrome P450"/>
    <property type="match status" value="1"/>
</dbReference>
<dbReference type="InterPro" id="IPR001128">
    <property type="entry name" value="Cyt_P450"/>
</dbReference>
<sequence>MAGLAFPVLTALCAFLLYYHIVEPLVVNPLSRIPGPKFFAWTKWRLAYEDWKGTRTRFIQKLHVKYGPVVRIGPNEVSFNSLSAMRTIYGPGAPYGRTDFYQSFSFYGKRNMFSFKATKEHGERKKLFAAGYAKSVMLKAPVTNMIEAKVEQFMDLISQETKSGSAMELFSTLHYYSLDNITEFLYGEEYATKAMEGRMEDRTLIADVLDPARRRLAWFSAHFYHFTIWLYSRAGAMERALKPFLPMQKPSTYTGIRKFAYDAYFGYKKNSDGRVKQKLSDDHFSLLDRLWEHHEDFKGDRGLGDLDVASEVADHLLAGIDTTSDTLMFLIWALSLPQNLKFQGKLAEELRSQLGDSFNEQGVPRAEVADKLPYLDAIIKETLRLYAPLPATEPRWAPTDTTIDGFTIPAHTVIGMDPYSLHRNPDVFPEPTKFDPERWLGSDEEVKERKKWFWAFSSGGKMCIGMHLAMAEMTCLAAAIYSKYRTRVPDELEHVAPGVTSRFEVFSDDTFPVMEEHKCLVKFKDFE</sequence>
<dbReference type="InterPro" id="IPR002401">
    <property type="entry name" value="Cyt_P450_E_grp-I"/>
</dbReference>
<dbReference type="CDD" id="cd11059">
    <property type="entry name" value="CYP_fungal"/>
    <property type="match status" value="1"/>
</dbReference>
<dbReference type="PANTHER" id="PTHR24305:SF164">
    <property type="entry name" value="P450, PUTATIVE (EUROFUNG)-RELATED"/>
    <property type="match status" value="1"/>
</dbReference>
<evidence type="ECO:0000256" key="5">
    <source>
        <dbReference type="RuleBase" id="RU000461"/>
    </source>
</evidence>
<feature type="signal peptide" evidence="6">
    <location>
        <begin position="1"/>
        <end position="24"/>
    </location>
</feature>
<dbReference type="Gene3D" id="1.10.630.10">
    <property type="entry name" value="Cytochrome P450"/>
    <property type="match status" value="1"/>
</dbReference>
<dbReference type="PROSITE" id="PS00086">
    <property type="entry name" value="CYTOCHROME_P450"/>
    <property type="match status" value="1"/>
</dbReference>
<dbReference type="PRINTS" id="PR00385">
    <property type="entry name" value="P450"/>
</dbReference>
<dbReference type="PRINTS" id="PR00463">
    <property type="entry name" value="EP450I"/>
</dbReference>